<sequence>MTGILTGKRALVTGASSGIGRSAAVALAAAGAQVALVARRADRLAELAAQIEADGGKALARVADVTDEADASQAVRDAAAHFGGLDILVNAAGMTQTGKVENADLDDWRYVVELNFWASLYTARAAIPALKAAGGGDIVNISSTAGRRAVGATFGPYAASKFALTAFNESLRAEVTLSGIRVSIIEPGATATEIHEHIKDAGVREFTRQHVEKDGAMQPEDVAEAIVFVVSLPRRVNVSQLVIRPSVDARVL</sequence>
<dbReference type="PRINTS" id="PR00081">
    <property type="entry name" value="GDHRDH"/>
</dbReference>
<protein>
    <submittedName>
        <fullName evidence="5">SDR family NAD(P)-dependent oxidoreductase</fullName>
    </submittedName>
</protein>
<evidence type="ECO:0000256" key="3">
    <source>
        <dbReference type="RuleBase" id="RU000363"/>
    </source>
</evidence>
<comment type="similarity">
    <text evidence="1 3">Belongs to the short-chain dehydrogenases/reductases (SDR) family.</text>
</comment>
<dbReference type="RefSeq" id="WP_145857610.1">
    <property type="nucleotide sequence ID" value="NZ_RPFW01000005.1"/>
</dbReference>
<dbReference type="PANTHER" id="PTHR44196">
    <property type="entry name" value="DEHYDROGENASE/REDUCTASE SDR FAMILY MEMBER 7B"/>
    <property type="match status" value="1"/>
</dbReference>
<name>A0A6P2BUE9_9ACTN</name>
<dbReference type="Proteomes" id="UP000460272">
    <property type="component" value="Unassembled WGS sequence"/>
</dbReference>
<dbReference type="OrthoDB" id="9792003at2"/>
<dbReference type="InterPro" id="IPR036291">
    <property type="entry name" value="NAD(P)-bd_dom_sf"/>
</dbReference>
<dbReference type="SMART" id="SM00822">
    <property type="entry name" value="PKS_KR"/>
    <property type="match status" value="1"/>
</dbReference>
<dbReference type="InterPro" id="IPR057326">
    <property type="entry name" value="KR_dom"/>
</dbReference>
<dbReference type="PRINTS" id="PR00080">
    <property type="entry name" value="SDRFAMILY"/>
</dbReference>
<dbReference type="EMBL" id="RPFW01000005">
    <property type="protein sequence ID" value="TVZ02518.1"/>
    <property type="molecule type" value="Genomic_DNA"/>
</dbReference>
<dbReference type="AlphaFoldDB" id="A0A6P2BUE9"/>
<keyword evidence="6" id="KW-1185">Reference proteome</keyword>
<accession>A0A6P2BUE9</accession>
<dbReference type="GO" id="GO:0016616">
    <property type="term" value="F:oxidoreductase activity, acting on the CH-OH group of donors, NAD or NADP as acceptor"/>
    <property type="evidence" value="ECO:0007669"/>
    <property type="project" value="UniProtKB-ARBA"/>
</dbReference>
<dbReference type="InterPro" id="IPR002347">
    <property type="entry name" value="SDR_fam"/>
</dbReference>
<dbReference type="FunFam" id="3.40.50.720:FF:000047">
    <property type="entry name" value="NADP-dependent L-serine/L-allo-threonine dehydrogenase"/>
    <property type="match status" value="1"/>
</dbReference>
<reference evidence="5 6" key="1">
    <citation type="submission" date="2018-11" db="EMBL/GenBank/DDBJ databases">
        <title>Trebonia kvetii gen.nov., sp.nov., a novel acidophilic actinobacterium, and proposal of the new actinobacterial family Treboniaceae fam. nov.</title>
        <authorList>
            <person name="Rapoport D."/>
            <person name="Sagova-Mareckova M."/>
            <person name="Sedlacek I."/>
            <person name="Provaznik J."/>
            <person name="Kralova S."/>
            <person name="Pavlinic D."/>
            <person name="Benes V."/>
            <person name="Kopecky J."/>
        </authorList>
    </citation>
    <scope>NUCLEOTIDE SEQUENCE [LARGE SCALE GENOMIC DNA]</scope>
    <source>
        <strain evidence="5 6">15Tr583</strain>
    </source>
</reference>
<organism evidence="5 6">
    <name type="scientific">Trebonia kvetii</name>
    <dbReference type="NCBI Taxonomy" id="2480626"/>
    <lineage>
        <taxon>Bacteria</taxon>
        <taxon>Bacillati</taxon>
        <taxon>Actinomycetota</taxon>
        <taxon>Actinomycetes</taxon>
        <taxon>Streptosporangiales</taxon>
        <taxon>Treboniaceae</taxon>
        <taxon>Trebonia</taxon>
    </lineage>
</organism>
<dbReference type="Gene3D" id="3.40.50.720">
    <property type="entry name" value="NAD(P)-binding Rossmann-like Domain"/>
    <property type="match status" value="1"/>
</dbReference>
<dbReference type="Pfam" id="PF00106">
    <property type="entry name" value="adh_short"/>
    <property type="match status" value="1"/>
</dbReference>
<proteinExistence type="inferred from homology"/>
<evidence type="ECO:0000313" key="6">
    <source>
        <dbReference type="Proteomes" id="UP000460272"/>
    </source>
</evidence>
<feature type="domain" description="Ketoreductase" evidence="4">
    <location>
        <begin position="8"/>
        <end position="190"/>
    </location>
</feature>
<gene>
    <name evidence="5" type="ORF">EAS64_27415</name>
</gene>
<evidence type="ECO:0000256" key="2">
    <source>
        <dbReference type="ARBA" id="ARBA00023002"/>
    </source>
</evidence>
<comment type="caution">
    <text evidence="5">The sequence shown here is derived from an EMBL/GenBank/DDBJ whole genome shotgun (WGS) entry which is preliminary data.</text>
</comment>
<evidence type="ECO:0000256" key="1">
    <source>
        <dbReference type="ARBA" id="ARBA00006484"/>
    </source>
</evidence>
<dbReference type="GO" id="GO:0016020">
    <property type="term" value="C:membrane"/>
    <property type="evidence" value="ECO:0007669"/>
    <property type="project" value="TreeGrafter"/>
</dbReference>
<evidence type="ECO:0000259" key="4">
    <source>
        <dbReference type="SMART" id="SM00822"/>
    </source>
</evidence>
<dbReference type="PANTHER" id="PTHR44196:SF1">
    <property type="entry name" value="DEHYDROGENASE_REDUCTASE SDR FAMILY MEMBER 7B"/>
    <property type="match status" value="1"/>
</dbReference>
<evidence type="ECO:0000313" key="5">
    <source>
        <dbReference type="EMBL" id="TVZ02518.1"/>
    </source>
</evidence>
<dbReference type="SUPFAM" id="SSF51735">
    <property type="entry name" value="NAD(P)-binding Rossmann-fold domains"/>
    <property type="match status" value="1"/>
</dbReference>
<keyword evidence="2" id="KW-0560">Oxidoreductase</keyword>